<reference evidence="12" key="1">
    <citation type="submission" date="2016-06" db="UniProtKB">
        <authorList>
            <consortium name="WormBaseParasite"/>
        </authorList>
    </citation>
    <scope>IDENTIFICATION</scope>
</reference>
<dbReference type="AlphaFoldDB" id="A0A183B6I3"/>
<dbReference type="Gene3D" id="1.10.150.210">
    <property type="entry name" value="Phosphoserine phosphatase, domain 2"/>
    <property type="match status" value="1"/>
</dbReference>
<evidence type="ECO:0000313" key="11">
    <source>
        <dbReference type="Proteomes" id="UP000272942"/>
    </source>
</evidence>
<keyword evidence="8" id="KW-0460">Magnesium</keyword>
<keyword evidence="5" id="KW-0028">Amino-acid biosynthesis</keyword>
<dbReference type="GO" id="GO:0005737">
    <property type="term" value="C:cytoplasm"/>
    <property type="evidence" value="ECO:0007669"/>
    <property type="project" value="TreeGrafter"/>
</dbReference>
<dbReference type="InterPro" id="IPR036412">
    <property type="entry name" value="HAD-like_sf"/>
</dbReference>
<dbReference type="GO" id="GO:0006564">
    <property type="term" value="P:L-serine biosynthetic process"/>
    <property type="evidence" value="ECO:0007669"/>
    <property type="project" value="UniProtKB-KW"/>
</dbReference>
<reference evidence="10 11" key="2">
    <citation type="submission" date="2018-11" db="EMBL/GenBank/DDBJ databases">
        <authorList>
            <consortium name="Pathogen Informatics"/>
        </authorList>
    </citation>
    <scope>NUCLEOTIDE SEQUENCE [LARGE SCALE GENOMIC DNA]</scope>
    <source>
        <strain evidence="10 11">Egypt</strain>
    </source>
</reference>
<dbReference type="GO" id="GO:0000287">
    <property type="term" value="F:magnesium ion binding"/>
    <property type="evidence" value="ECO:0007669"/>
    <property type="project" value="TreeGrafter"/>
</dbReference>
<gene>
    <name evidence="10" type="ORF">ECPE_LOCUS14818</name>
</gene>
<evidence type="ECO:0000256" key="1">
    <source>
        <dbReference type="ARBA" id="ARBA00001946"/>
    </source>
</evidence>
<evidence type="ECO:0000256" key="5">
    <source>
        <dbReference type="ARBA" id="ARBA00022605"/>
    </source>
</evidence>
<dbReference type="Proteomes" id="UP000272942">
    <property type="component" value="Unassembled WGS sequence"/>
</dbReference>
<dbReference type="Gene3D" id="3.40.50.1000">
    <property type="entry name" value="HAD superfamily/HAD-like"/>
    <property type="match status" value="1"/>
</dbReference>
<dbReference type="EMBL" id="UZAN01058638">
    <property type="protein sequence ID" value="VDP92090.1"/>
    <property type="molecule type" value="Genomic_DNA"/>
</dbReference>
<evidence type="ECO:0000256" key="4">
    <source>
        <dbReference type="ARBA" id="ARBA00015196"/>
    </source>
</evidence>
<accession>A0A183B6I3</accession>
<comment type="cofactor">
    <cofactor evidence="1">
        <name>Mg(2+)</name>
        <dbReference type="ChEBI" id="CHEBI:18420"/>
    </cofactor>
</comment>
<protein>
    <recommendedName>
        <fullName evidence="4">Phosphoserine phosphatase</fullName>
        <ecNumber evidence="3">3.1.3.3</ecNumber>
    </recommendedName>
</protein>
<dbReference type="WBParaSite" id="ECPE_0001485801-mRNA-1">
    <property type="protein sequence ID" value="ECPE_0001485801-mRNA-1"/>
    <property type="gene ID" value="ECPE_0001485801"/>
</dbReference>
<dbReference type="PANTHER" id="PTHR43344:SF2">
    <property type="entry name" value="PHOSPHOSERINE PHOSPHATASE"/>
    <property type="match status" value="1"/>
</dbReference>
<evidence type="ECO:0000313" key="10">
    <source>
        <dbReference type="EMBL" id="VDP92090.1"/>
    </source>
</evidence>
<evidence type="ECO:0000256" key="2">
    <source>
        <dbReference type="ARBA" id="ARBA00005135"/>
    </source>
</evidence>
<evidence type="ECO:0000256" key="3">
    <source>
        <dbReference type="ARBA" id="ARBA00012640"/>
    </source>
</evidence>
<dbReference type="SUPFAM" id="SSF56784">
    <property type="entry name" value="HAD-like"/>
    <property type="match status" value="1"/>
</dbReference>
<dbReference type="OrthoDB" id="27226at2759"/>
<name>A0A183B6I3_9TREM</name>
<keyword evidence="9" id="KW-0718">Serine biosynthesis</keyword>
<keyword evidence="7" id="KW-0378">Hydrolase</keyword>
<dbReference type="InterPro" id="IPR023214">
    <property type="entry name" value="HAD_sf"/>
</dbReference>
<comment type="pathway">
    <text evidence="2">Amino-acid biosynthesis; L-serine biosynthesis; L-serine from 3-phospho-D-glycerate: step 3/3.</text>
</comment>
<keyword evidence="6" id="KW-0479">Metal-binding</keyword>
<evidence type="ECO:0000256" key="6">
    <source>
        <dbReference type="ARBA" id="ARBA00022723"/>
    </source>
</evidence>
<keyword evidence="11" id="KW-1185">Reference proteome</keyword>
<dbReference type="PANTHER" id="PTHR43344">
    <property type="entry name" value="PHOSPHOSERINE PHOSPHATASE"/>
    <property type="match status" value="1"/>
</dbReference>
<dbReference type="GO" id="GO:0036424">
    <property type="term" value="F:L-phosphoserine phosphatase activity"/>
    <property type="evidence" value="ECO:0007669"/>
    <property type="project" value="TreeGrafter"/>
</dbReference>
<evidence type="ECO:0000256" key="7">
    <source>
        <dbReference type="ARBA" id="ARBA00022801"/>
    </source>
</evidence>
<sequence>MSTHGESWSNVGCVCFDVDSTVCTDEGIDELARFLHCEDKIQAITKRAMSGELDFRQSLTLRLELMKPTQSDFSRFLSHKKLSLTTGINGGFDILVNPVANALNLPPENVYCNKILFSDDGTYAGFDTSAPTSTSEGKALIVAELIKRFHRDVVIVGDGMTDARACPPAIHFVGFGVNVNRSSVREVTPYFCTSVDELESLFKSVDLIRD</sequence>
<evidence type="ECO:0000256" key="9">
    <source>
        <dbReference type="ARBA" id="ARBA00023299"/>
    </source>
</evidence>
<dbReference type="InterPro" id="IPR050582">
    <property type="entry name" value="HAD-like_SerB"/>
</dbReference>
<proteinExistence type="predicted"/>
<dbReference type="EC" id="3.1.3.3" evidence="3"/>
<evidence type="ECO:0000256" key="8">
    <source>
        <dbReference type="ARBA" id="ARBA00022842"/>
    </source>
</evidence>
<organism evidence="12">
    <name type="scientific">Echinostoma caproni</name>
    <dbReference type="NCBI Taxonomy" id="27848"/>
    <lineage>
        <taxon>Eukaryota</taxon>
        <taxon>Metazoa</taxon>
        <taxon>Spiralia</taxon>
        <taxon>Lophotrochozoa</taxon>
        <taxon>Platyhelminthes</taxon>
        <taxon>Trematoda</taxon>
        <taxon>Digenea</taxon>
        <taxon>Plagiorchiida</taxon>
        <taxon>Echinostomata</taxon>
        <taxon>Echinostomatoidea</taxon>
        <taxon>Echinostomatidae</taxon>
        <taxon>Echinostoma</taxon>
    </lineage>
</organism>
<evidence type="ECO:0000313" key="12">
    <source>
        <dbReference type="WBParaSite" id="ECPE_0001485801-mRNA-1"/>
    </source>
</evidence>